<proteinExistence type="predicted"/>
<comment type="caution">
    <text evidence="1">The sequence shown here is derived from an EMBL/GenBank/DDBJ whole genome shotgun (WGS) entry which is preliminary data.</text>
</comment>
<evidence type="ECO:0000313" key="2">
    <source>
        <dbReference type="Proteomes" id="UP001201812"/>
    </source>
</evidence>
<evidence type="ECO:0000313" key="1">
    <source>
        <dbReference type="EMBL" id="KAI1697203.1"/>
    </source>
</evidence>
<protein>
    <submittedName>
        <fullName evidence="1">Uncharacterized protein</fullName>
    </submittedName>
</protein>
<keyword evidence="2" id="KW-1185">Reference proteome</keyword>
<dbReference type="EMBL" id="JAKKPZ010000281">
    <property type="protein sequence ID" value="KAI1697203.1"/>
    <property type="molecule type" value="Genomic_DNA"/>
</dbReference>
<dbReference type="Proteomes" id="UP001201812">
    <property type="component" value="Unassembled WGS sequence"/>
</dbReference>
<sequence>MCVWLTWTSDAKFEQYFPIYNVQNGYVTNQQRSVIKVFKNLFKNHVPAVIKMFNEELSPEEYNKFIARNGYSKQVPLEGRIAGKESTENVRDNYDFWAEIKIFAMTSPRPYSLPQM</sequence>
<name>A0AAD4MJV3_9BILA</name>
<accession>A0AAD4MJV3</accession>
<gene>
    <name evidence="1" type="ORF">DdX_18635</name>
</gene>
<dbReference type="AlphaFoldDB" id="A0AAD4MJV3"/>
<reference evidence="1" key="1">
    <citation type="submission" date="2022-01" db="EMBL/GenBank/DDBJ databases">
        <title>Genome Sequence Resource for Two Populations of Ditylenchus destructor, the Migratory Endoparasitic Phytonematode.</title>
        <authorList>
            <person name="Zhang H."/>
            <person name="Lin R."/>
            <person name="Xie B."/>
        </authorList>
    </citation>
    <scope>NUCLEOTIDE SEQUENCE</scope>
    <source>
        <strain evidence="1">BazhouSP</strain>
    </source>
</reference>
<organism evidence="1 2">
    <name type="scientific">Ditylenchus destructor</name>
    <dbReference type="NCBI Taxonomy" id="166010"/>
    <lineage>
        <taxon>Eukaryota</taxon>
        <taxon>Metazoa</taxon>
        <taxon>Ecdysozoa</taxon>
        <taxon>Nematoda</taxon>
        <taxon>Chromadorea</taxon>
        <taxon>Rhabditida</taxon>
        <taxon>Tylenchina</taxon>
        <taxon>Tylenchomorpha</taxon>
        <taxon>Sphaerularioidea</taxon>
        <taxon>Anguinidae</taxon>
        <taxon>Anguininae</taxon>
        <taxon>Ditylenchus</taxon>
    </lineage>
</organism>